<reference evidence="2" key="1">
    <citation type="submission" date="2014-09" db="EMBL/GenBank/DDBJ databases">
        <authorList>
            <person name="Magalhaes I.L.F."/>
            <person name="Oliveira U."/>
            <person name="Santos F.R."/>
            <person name="Vidigal T.H.D.A."/>
            <person name="Brescovit A.D."/>
            <person name="Santos A.J."/>
        </authorList>
    </citation>
    <scope>NUCLEOTIDE SEQUENCE</scope>
    <source>
        <tissue evidence="2">Shoot tissue taken approximately 20 cm above the soil surface</tissue>
    </source>
</reference>
<name>A0A0A9G9F6_ARUDO</name>
<keyword evidence="1" id="KW-1133">Transmembrane helix</keyword>
<feature type="transmembrane region" description="Helical" evidence="1">
    <location>
        <begin position="83"/>
        <end position="103"/>
    </location>
</feature>
<dbReference type="AlphaFoldDB" id="A0A0A9G9F6"/>
<accession>A0A0A9G9F6</accession>
<dbReference type="EMBL" id="GBRH01178725">
    <property type="protein sequence ID" value="JAE19171.1"/>
    <property type="molecule type" value="Transcribed_RNA"/>
</dbReference>
<keyword evidence="1" id="KW-0472">Membrane</keyword>
<keyword evidence="1" id="KW-0812">Transmembrane</keyword>
<organism evidence="2">
    <name type="scientific">Arundo donax</name>
    <name type="common">Giant reed</name>
    <name type="synonym">Donax arundinaceus</name>
    <dbReference type="NCBI Taxonomy" id="35708"/>
    <lineage>
        <taxon>Eukaryota</taxon>
        <taxon>Viridiplantae</taxon>
        <taxon>Streptophyta</taxon>
        <taxon>Embryophyta</taxon>
        <taxon>Tracheophyta</taxon>
        <taxon>Spermatophyta</taxon>
        <taxon>Magnoliopsida</taxon>
        <taxon>Liliopsida</taxon>
        <taxon>Poales</taxon>
        <taxon>Poaceae</taxon>
        <taxon>PACMAD clade</taxon>
        <taxon>Arundinoideae</taxon>
        <taxon>Arundineae</taxon>
        <taxon>Arundo</taxon>
    </lineage>
</organism>
<proteinExistence type="predicted"/>
<evidence type="ECO:0000256" key="1">
    <source>
        <dbReference type="SAM" id="Phobius"/>
    </source>
</evidence>
<protein>
    <submittedName>
        <fullName evidence="2">Uncharacterized protein</fullName>
    </submittedName>
</protein>
<sequence length="166" mass="17926">MAIFFASFFIFMAFFAAFFCSFSSFFMAFIAASSHSIAETVEMLEAPTSETAVEMTMPCSIFMSCSSSQSLSLDSEEDPSSQFMAATAFFTSFCFFSAFMAAFSSFRAFFILYSSSFIWLNSCSSRSVASERTLSLAASPATSPMARSFARSLATASTAFRGAAAS</sequence>
<evidence type="ECO:0000313" key="2">
    <source>
        <dbReference type="EMBL" id="JAE19171.1"/>
    </source>
</evidence>
<reference evidence="2" key="2">
    <citation type="journal article" date="2015" name="Data Brief">
        <title>Shoot transcriptome of the giant reed, Arundo donax.</title>
        <authorList>
            <person name="Barrero R.A."/>
            <person name="Guerrero F.D."/>
            <person name="Moolhuijzen P."/>
            <person name="Goolsby J.A."/>
            <person name="Tidwell J."/>
            <person name="Bellgard S.E."/>
            <person name="Bellgard M.I."/>
        </authorList>
    </citation>
    <scope>NUCLEOTIDE SEQUENCE</scope>
    <source>
        <tissue evidence="2">Shoot tissue taken approximately 20 cm above the soil surface</tissue>
    </source>
</reference>